<organism evidence="1 2">
    <name type="scientific">Phocaeicola massiliensis B84634 = Timone 84634 = DSM 17679 = JCM 13223</name>
    <dbReference type="NCBI Taxonomy" id="1121098"/>
    <lineage>
        <taxon>Bacteria</taxon>
        <taxon>Pseudomonadati</taxon>
        <taxon>Bacteroidota</taxon>
        <taxon>Bacteroidia</taxon>
        <taxon>Bacteroidales</taxon>
        <taxon>Bacteroidaceae</taxon>
        <taxon>Phocaeicola</taxon>
    </lineage>
</organism>
<name>U6R7Y5_9BACT</name>
<comment type="caution">
    <text evidence="1">The sequence shown here is derived from an EMBL/GenBank/DDBJ whole genome shotgun (WGS) entry which is preliminary data.</text>
</comment>
<dbReference type="EMBL" id="AQHY01000040">
    <property type="protein sequence ID" value="EOA52469.1"/>
    <property type="molecule type" value="Genomic_DNA"/>
</dbReference>
<protein>
    <submittedName>
        <fullName evidence="1">Uncharacterized protein</fullName>
    </submittedName>
</protein>
<gene>
    <name evidence="1" type="ORF">HMPREF1534_03896</name>
</gene>
<dbReference type="Proteomes" id="UP000017831">
    <property type="component" value="Unassembled WGS sequence"/>
</dbReference>
<dbReference type="AlphaFoldDB" id="U6R7Y5"/>
<sequence>MHGIIHTSAWAYTYVRVSLHVRPRELTRTYVWNEGLTEGF</sequence>
<proteinExistence type="predicted"/>
<evidence type="ECO:0000313" key="1">
    <source>
        <dbReference type="EMBL" id="EOA52469.1"/>
    </source>
</evidence>
<reference evidence="1 2" key="1">
    <citation type="submission" date="2013-04" db="EMBL/GenBank/DDBJ databases">
        <title>The Genome Sequence of Bacteroides massiliensis DSM 17679.</title>
        <authorList>
            <consortium name="The Broad Institute Genomics Platform"/>
            <person name="Earl A."/>
            <person name="Ward D."/>
            <person name="Feldgarden M."/>
            <person name="Gevers D."/>
            <person name="Martens E."/>
            <person name="Fenner L."/>
            <person name="Roux V."/>
            <person name="Mallet M.N."/>
            <person name="Raoult D."/>
            <person name="Walker B."/>
            <person name="Young S."/>
            <person name="Zeng Q."/>
            <person name="Gargeya S."/>
            <person name="Fitzgerald M."/>
            <person name="Haas B."/>
            <person name="Abouelleil A."/>
            <person name="Allen A.W."/>
            <person name="Alvarado L."/>
            <person name="Arachchi H.M."/>
            <person name="Berlin A.M."/>
            <person name="Chapman S.B."/>
            <person name="Gainer-Dewar J."/>
            <person name="Goldberg J."/>
            <person name="Griggs A."/>
            <person name="Gujja S."/>
            <person name="Hansen M."/>
            <person name="Howarth C."/>
            <person name="Imamovic A."/>
            <person name="Ireland A."/>
            <person name="Larimer J."/>
            <person name="McCowan C."/>
            <person name="Murphy C."/>
            <person name="Pearson M."/>
            <person name="Poon T.W."/>
            <person name="Priest M."/>
            <person name="Roberts A."/>
            <person name="Saif S."/>
            <person name="Shea T."/>
            <person name="Sisk P."/>
            <person name="Sykes S."/>
            <person name="Wortman J."/>
            <person name="Nusbaum C."/>
            <person name="Birren B."/>
        </authorList>
    </citation>
    <scope>NUCLEOTIDE SEQUENCE [LARGE SCALE GENOMIC DNA]</scope>
    <source>
        <strain evidence="2">B84634 / Timone 84634 / DSM 17679 / JCM 13223</strain>
    </source>
</reference>
<accession>U6R7Y5</accession>
<evidence type="ECO:0000313" key="2">
    <source>
        <dbReference type="Proteomes" id="UP000017831"/>
    </source>
</evidence>
<dbReference type="HOGENOM" id="CLU_3284994_0_0_10"/>
<keyword evidence="2" id="KW-1185">Reference proteome</keyword>